<protein>
    <recommendedName>
        <fullName evidence="10">Phosphoheptose isomerase</fullName>
        <ecNumber evidence="10">5.3.1.28</ecNumber>
    </recommendedName>
    <alternativeName>
        <fullName evidence="10">Sedoheptulose 7-phosphate isomerase</fullName>
    </alternativeName>
</protein>
<sequence>MSQDSIDPIAAHLAQSLAGLERATQDSALLAAARKIAAVFVTALRAGNKLLIIGNGGSAADAQHIAAEIIGRYKQDRPAYAAIALTTDTSALTAIANDYGFEQVFTRQVAGLGNRGDVLLALSTSGRSANILAALRTAREHGLLTIGFTGARGEALGALCDHLLVAPSDDTPVIQQIHLAVAHGICDEIEQSLMREGARK</sequence>
<comment type="catalytic activity">
    <reaction evidence="1 10">
        <text>2 D-sedoheptulose 7-phosphate = D-glycero-alpha-D-manno-heptose 7-phosphate + D-glycero-beta-D-manno-heptose 7-phosphate</text>
        <dbReference type="Rhea" id="RHEA:27489"/>
        <dbReference type="ChEBI" id="CHEBI:57483"/>
        <dbReference type="ChEBI" id="CHEBI:60203"/>
        <dbReference type="ChEBI" id="CHEBI:60204"/>
        <dbReference type="EC" id="5.3.1.28"/>
    </reaction>
</comment>
<feature type="binding site" evidence="10">
    <location>
        <position position="68"/>
    </location>
    <ligand>
        <name>Zn(2+)</name>
        <dbReference type="ChEBI" id="CHEBI:29105"/>
    </ligand>
</feature>
<dbReference type="GO" id="GO:0008270">
    <property type="term" value="F:zinc ion binding"/>
    <property type="evidence" value="ECO:0007669"/>
    <property type="project" value="UniProtKB-UniRule"/>
</dbReference>
<keyword evidence="8 10" id="KW-0413">Isomerase</keyword>
<dbReference type="EMBL" id="LT670818">
    <property type="protein sequence ID" value="SHH62812.1"/>
    <property type="molecule type" value="Genomic_DNA"/>
</dbReference>
<dbReference type="GO" id="GO:0097367">
    <property type="term" value="F:carbohydrate derivative binding"/>
    <property type="evidence" value="ECO:0007669"/>
    <property type="project" value="InterPro"/>
</dbReference>
<comment type="pathway">
    <text evidence="10">Carbohydrate biosynthesis; D-glycero-D-manno-heptose 7-phosphate biosynthesis; D-glycero-alpha-D-manno-heptose 7-phosphate and D-glycero-beta-D-manno-heptose 7-phosphate from sedoheptulose 7-phosphate: step 1/1.</text>
</comment>
<dbReference type="Gene3D" id="3.40.50.10490">
    <property type="entry name" value="Glucose-6-phosphate isomerase like protein, domain 1"/>
    <property type="match status" value="1"/>
</dbReference>
<evidence type="ECO:0000256" key="1">
    <source>
        <dbReference type="ARBA" id="ARBA00000348"/>
    </source>
</evidence>
<comment type="subcellular location">
    <subcellularLocation>
        <location evidence="3 10">Cytoplasm</location>
    </subcellularLocation>
</comment>
<dbReference type="PANTHER" id="PTHR30390">
    <property type="entry name" value="SEDOHEPTULOSE 7-PHOSPHATE ISOMERASE / DNAA INITIATOR-ASSOCIATING FACTOR FOR REPLICATION INITIATION"/>
    <property type="match status" value="1"/>
</dbReference>
<evidence type="ECO:0000259" key="11">
    <source>
        <dbReference type="PROSITE" id="PS51464"/>
    </source>
</evidence>
<evidence type="ECO:0000256" key="7">
    <source>
        <dbReference type="ARBA" id="ARBA00022833"/>
    </source>
</evidence>
<dbReference type="InterPro" id="IPR050099">
    <property type="entry name" value="SIS_GmhA/DiaA_subfam"/>
</dbReference>
<feature type="binding site" evidence="10">
    <location>
        <begin position="55"/>
        <end position="57"/>
    </location>
    <ligand>
        <name>substrate</name>
    </ligand>
</feature>
<evidence type="ECO:0000256" key="5">
    <source>
        <dbReference type="ARBA" id="ARBA00022490"/>
    </source>
</evidence>
<feature type="binding site" evidence="10">
    <location>
        <position position="64"/>
    </location>
    <ligand>
        <name>Zn(2+)</name>
        <dbReference type="ChEBI" id="CHEBI:29105"/>
    </ligand>
</feature>
<keyword evidence="5 10" id="KW-0963">Cytoplasm</keyword>
<reference evidence="12 13" key="1">
    <citation type="submission" date="2016-11" db="EMBL/GenBank/DDBJ databases">
        <authorList>
            <person name="Jaros S."/>
            <person name="Januszkiewicz K."/>
            <person name="Wedrychowicz H."/>
        </authorList>
    </citation>
    <scope>NUCLEOTIDE SEQUENCE [LARGE SCALE GENOMIC DNA]</scope>
    <source>
        <strain evidence="12 13">GAS242</strain>
    </source>
</reference>
<feature type="binding site" evidence="10">
    <location>
        <position position="175"/>
    </location>
    <ligand>
        <name>substrate</name>
    </ligand>
</feature>
<organism evidence="12 13">
    <name type="scientific">Bradyrhizobium erythrophlei</name>
    <dbReference type="NCBI Taxonomy" id="1437360"/>
    <lineage>
        <taxon>Bacteria</taxon>
        <taxon>Pseudomonadati</taxon>
        <taxon>Pseudomonadota</taxon>
        <taxon>Alphaproteobacteria</taxon>
        <taxon>Hyphomicrobiales</taxon>
        <taxon>Nitrobacteraceae</taxon>
        <taxon>Bradyrhizobium</taxon>
    </lineage>
</organism>
<keyword evidence="9 10" id="KW-0119">Carbohydrate metabolism</keyword>
<evidence type="ECO:0000256" key="8">
    <source>
        <dbReference type="ARBA" id="ARBA00023235"/>
    </source>
</evidence>
<comment type="subunit">
    <text evidence="10">Homotetramer.</text>
</comment>
<feature type="binding site" evidence="10">
    <location>
        <begin position="97"/>
        <end position="98"/>
    </location>
    <ligand>
        <name>substrate</name>
    </ligand>
</feature>
<evidence type="ECO:0000313" key="12">
    <source>
        <dbReference type="EMBL" id="SHH62812.1"/>
    </source>
</evidence>
<comment type="miscellaneous">
    <text evidence="10">The reaction produces a racemic mixture of D-glycero-alpha-D-manno-heptose 7-phosphate and D-glycero-beta-D-manno-heptose 7-phosphate.</text>
</comment>
<keyword evidence="7 10" id="KW-0862">Zinc</keyword>
<dbReference type="UniPathway" id="UPA00041">
    <property type="reaction ID" value="UER00436"/>
</dbReference>
<evidence type="ECO:0000256" key="3">
    <source>
        <dbReference type="ARBA" id="ARBA00004496"/>
    </source>
</evidence>
<feature type="binding site" evidence="10">
    <location>
        <position position="183"/>
    </location>
    <ligand>
        <name>Zn(2+)</name>
        <dbReference type="ChEBI" id="CHEBI:29105"/>
    </ligand>
</feature>
<dbReference type="SUPFAM" id="SSF53697">
    <property type="entry name" value="SIS domain"/>
    <property type="match status" value="1"/>
</dbReference>
<feature type="binding site" evidence="10">
    <location>
        <position position="175"/>
    </location>
    <ligand>
        <name>Zn(2+)</name>
        <dbReference type="ChEBI" id="CHEBI:29105"/>
    </ligand>
</feature>
<evidence type="ECO:0000256" key="6">
    <source>
        <dbReference type="ARBA" id="ARBA00022723"/>
    </source>
</evidence>
<evidence type="ECO:0000256" key="2">
    <source>
        <dbReference type="ARBA" id="ARBA00003172"/>
    </source>
</evidence>
<dbReference type="OrthoDB" id="9810929at2"/>
<dbReference type="PANTHER" id="PTHR30390:SF6">
    <property type="entry name" value="DNAA INITIATOR-ASSOCIATING PROTEIN DIAA"/>
    <property type="match status" value="1"/>
</dbReference>
<dbReference type="GO" id="GO:2001061">
    <property type="term" value="P:D-glycero-D-manno-heptose 7-phosphate biosynthetic process"/>
    <property type="evidence" value="ECO:0007669"/>
    <property type="project" value="UniProtKB-UniPathway"/>
</dbReference>
<dbReference type="InterPro" id="IPR001347">
    <property type="entry name" value="SIS_dom"/>
</dbReference>
<accession>A0A1M5UIA6</accession>
<evidence type="ECO:0000256" key="9">
    <source>
        <dbReference type="ARBA" id="ARBA00023277"/>
    </source>
</evidence>
<feature type="binding site" evidence="10">
    <location>
        <position position="68"/>
    </location>
    <ligand>
        <name>substrate</name>
    </ligand>
</feature>
<evidence type="ECO:0000256" key="4">
    <source>
        <dbReference type="ARBA" id="ARBA00009894"/>
    </source>
</evidence>
<dbReference type="HAMAP" id="MF_00067">
    <property type="entry name" value="GmhA"/>
    <property type="match status" value="1"/>
</dbReference>
<dbReference type="Pfam" id="PF13580">
    <property type="entry name" value="SIS_2"/>
    <property type="match status" value="1"/>
</dbReference>
<dbReference type="EC" id="5.3.1.28" evidence="10"/>
<feature type="binding site" evidence="10">
    <location>
        <begin position="123"/>
        <end position="125"/>
    </location>
    <ligand>
        <name>substrate</name>
    </ligand>
</feature>
<dbReference type="InterPro" id="IPR035461">
    <property type="entry name" value="GmhA/DiaA"/>
</dbReference>
<comment type="cofactor">
    <cofactor evidence="10">
        <name>Zn(2+)</name>
        <dbReference type="ChEBI" id="CHEBI:29105"/>
    </cofactor>
    <text evidence="10">Binds 1 zinc ion per subunit.</text>
</comment>
<name>A0A1M5UIA6_9BRAD</name>
<dbReference type="GO" id="GO:0005975">
    <property type="term" value="P:carbohydrate metabolic process"/>
    <property type="evidence" value="ECO:0007669"/>
    <property type="project" value="UniProtKB-UniRule"/>
</dbReference>
<dbReference type="AlphaFoldDB" id="A0A1M5UIA6"/>
<dbReference type="GO" id="GO:0005737">
    <property type="term" value="C:cytoplasm"/>
    <property type="evidence" value="ECO:0007669"/>
    <property type="project" value="UniProtKB-SubCell"/>
</dbReference>
<dbReference type="GO" id="GO:0008968">
    <property type="term" value="F:D-sedoheptulose 7-phosphate isomerase activity"/>
    <property type="evidence" value="ECO:0007669"/>
    <property type="project" value="UniProtKB-UniRule"/>
</dbReference>
<dbReference type="Proteomes" id="UP000190675">
    <property type="component" value="Chromosome I"/>
</dbReference>
<dbReference type="InterPro" id="IPR046348">
    <property type="entry name" value="SIS_dom_sf"/>
</dbReference>
<keyword evidence="6 10" id="KW-0479">Metal-binding</keyword>
<proteinExistence type="inferred from homology"/>
<comment type="similarity">
    <text evidence="4 10">Belongs to the SIS family. GmhA subfamily.</text>
</comment>
<evidence type="ECO:0000256" key="10">
    <source>
        <dbReference type="HAMAP-Rule" id="MF_00067"/>
    </source>
</evidence>
<dbReference type="CDD" id="cd05006">
    <property type="entry name" value="SIS_GmhA"/>
    <property type="match status" value="1"/>
</dbReference>
<evidence type="ECO:0000313" key="13">
    <source>
        <dbReference type="Proteomes" id="UP000190675"/>
    </source>
</evidence>
<comment type="function">
    <text evidence="2 10">Catalyzes the isomerization of sedoheptulose 7-phosphate in D-glycero-D-manno-heptose 7-phosphate.</text>
</comment>
<feature type="binding site" evidence="10">
    <location>
        <position position="128"/>
    </location>
    <ligand>
        <name>substrate</name>
    </ligand>
</feature>
<dbReference type="PROSITE" id="PS51464">
    <property type="entry name" value="SIS"/>
    <property type="match status" value="1"/>
</dbReference>
<gene>
    <name evidence="10" type="primary">gmhA</name>
    <name evidence="12" type="ORF">SAMN05444169_8447</name>
</gene>
<dbReference type="RefSeq" id="WP_079571851.1">
    <property type="nucleotide sequence ID" value="NZ_LT670818.1"/>
</dbReference>
<feature type="domain" description="SIS" evidence="11">
    <location>
        <begin position="40"/>
        <end position="199"/>
    </location>
</feature>
<dbReference type="InterPro" id="IPR004515">
    <property type="entry name" value="Phosphoheptose_Isoase"/>
</dbReference>